<feature type="transmembrane region" description="Helical" evidence="6">
    <location>
        <begin position="127"/>
        <end position="145"/>
    </location>
</feature>
<dbReference type="Gene3D" id="1.20.1250.20">
    <property type="entry name" value="MFS general substrate transporter like domains"/>
    <property type="match status" value="1"/>
</dbReference>
<dbReference type="PANTHER" id="PTHR11360:SF224">
    <property type="entry name" value="MAJOR FACILITATOR SUPERFAMILY (MFS) PROFILE DOMAIN-CONTAINING PROTEIN-RELATED"/>
    <property type="match status" value="1"/>
</dbReference>
<evidence type="ECO:0000256" key="5">
    <source>
        <dbReference type="SAM" id="MobiDB-lite"/>
    </source>
</evidence>
<evidence type="ECO:0000256" key="1">
    <source>
        <dbReference type="ARBA" id="ARBA00022448"/>
    </source>
</evidence>
<dbReference type="InterPro" id="IPR050327">
    <property type="entry name" value="Proton-linked_MCT"/>
</dbReference>
<evidence type="ECO:0000313" key="8">
    <source>
        <dbReference type="Proteomes" id="UP000582016"/>
    </source>
</evidence>
<keyword evidence="2 6" id="KW-0812">Transmembrane</keyword>
<protein>
    <submittedName>
        <fullName evidence="7">Transporter MCH4</fullName>
    </submittedName>
</protein>
<dbReference type="EMBL" id="JAAOAQ010000770">
    <property type="protein sequence ID" value="KAF5534810.1"/>
    <property type="molecule type" value="Genomic_DNA"/>
</dbReference>
<proteinExistence type="predicted"/>
<feature type="region of interest" description="Disordered" evidence="5">
    <location>
        <begin position="1"/>
        <end position="49"/>
    </location>
</feature>
<evidence type="ECO:0000256" key="4">
    <source>
        <dbReference type="ARBA" id="ARBA00023136"/>
    </source>
</evidence>
<dbReference type="PANTHER" id="PTHR11360">
    <property type="entry name" value="MONOCARBOXYLATE TRANSPORTER"/>
    <property type="match status" value="1"/>
</dbReference>
<sequence>MAAQQTTAPSSPRNSELTLQNQVGYNNEKSDLEEGTTQPEPPAAPAGSGTPDGGLTAWLVVLGAWCTSFCSFGWINSVGAFQEYYQNDLLKQYSSSTIAWIPSLQIFFIMGMGPIIGKLYDSYGPRWLIFVGSFMHVFGIMMASISTEYYQILLSQGVCSAIGVSAIFQPGKPYPALHMKPANMFSPIDDSWMV</sequence>
<evidence type="ECO:0000313" key="7">
    <source>
        <dbReference type="EMBL" id="KAF5534810.1"/>
    </source>
</evidence>
<reference evidence="7 8" key="1">
    <citation type="submission" date="2020-05" db="EMBL/GenBank/DDBJ databases">
        <title>Identification and distribution of gene clusters putatively required for synthesis of sphingolipid metabolism inhibitors in phylogenetically diverse species of the filamentous fungus Fusarium.</title>
        <authorList>
            <person name="Kim H.-S."/>
            <person name="Busman M."/>
            <person name="Brown D.W."/>
            <person name="Divon H."/>
            <person name="Uhlig S."/>
            <person name="Proctor R.H."/>
        </authorList>
    </citation>
    <scope>NUCLEOTIDE SEQUENCE [LARGE SCALE GENOMIC DNA]</scope>
    <source>
        <strain evidence="7 8">NRRL 13617</strain>
    </source>
</reference>
<feature type="transmembrane region" description="Helical" evidence="6">
    <location>
        <begin position="55"/>
        <end position="76"/>
    </location>
</feature>
<dbReference type="OrthoDB" id="5667at2759"/>
<evidence type="ECO:0000256" key="3">
    <source>
        <dbReference type="ARBA" id="ARBA00022989"/>
    </source>
</evidence>
<dbReference type="AlphaFoldDB" id="A0A8H5ICM6"/>
<evidence type="ECO:0000256" key="2">
    <source>
        <dbReference type="ARBA" id="ARBA00022692"/>
    </source>
</evidence>
<dbReference type="Proteomes" id="UP000582016">
    <property type="component" value="Unassembled WGS sequence"/>
</dbReference>
<comment type="caution">
    <text evidence="7">The sequence shown here is derived from an EMBL/GenBank/DDBJ whole genome shotgun (WGS) entry which is preliminary data.</text>
</comment>
<keyword evidence="4 6" id="KW-0472">Membrane</keyword>
<keyword evidence="3 6" id="KW-1133">Transmembrane helix</keyword>
<name>A0A8H5ICM6_9HYPO</name>
<dbReference type="SUPFAM" id="SSF103473">
    <property type="entry name" value="MFS general substrate transporter"/>
    <property type="match status" value="1"/>
</dbReference>
<keyword evidence="1" id="KW-0813">Transport</keyword>
<evidence type="ECO:0000256" key="6">
    <source>
        <dbReference type="SAM" id="Phobius"/>
    </source>
</evidence>
<feature type="compositionally biased region" description="Polar residues" evidence="5">
    <location>
        <begin position="1"/>
        <end position="27"/>
    </location>
</feature>
<keyword evidence="8" id="KW-1185">Reference proteome</keyword>
<accession>A0A8H5ICM6</accession>
<dbReference type="InterPro" id="IPR036259">
    <property type="entry name" value="MFS_trans_sf"/>
</dbReference>
<organism evidence="7 8">
    <name type="scientific">Fusarium phyllophilum</name>
    <dbReference type="NCBI Taxonomy" id="47803"/>
    <lineage>
        <taxon>Eukaryota</taxon>
        <taxon>Fungi</taxon>
        <taxon>Dikarya</taxon>
        <taxon>Ascomycota</taxon>
        <taxon>Pezizomycotina</taxon>
        <taxon>Sordariomycetes</taxon>
        <taxon>Hypocreomycetidae</taxon>
        <taxon>Hypocreales</taxon>
        <taxon>Nectriaceae</taxon>
        <taxon>Fusarium</taxon>
        <taxon>Fusarium fujikuroi species complex</taxon>
    </lineage>
</organism>
<gene>
    <name evidence="7" type="ORF">FPHYL_13343</name>
</gene>
<feature type="transmembrane region" description="Helical" evidence="6">
    <location>
        <begin position="97"/>
        <end position="115"/>
    </location>
</feature>